<dbReference type="AlphaFoldDB" id="A0A6L2M0C7"/>
<feature type="domain" description="Chalcone isomerase" evidence="2">
    <location>
        <begin position="4"/>
        <end position="46"/>
    </location>
</feature>
<protein>
    <recommendedName>
        <fullName evidence="1">Chalcone-flavonone isomerase family protein</fullName>
    </recommendedName>
</protein>
<evidence type="ECO:0000313" key="3">
    <source>
        <dbReference type="EMBL" id="GEU65845.1"/>
    </source>
</evidence>
<comment type="caution">
    <text evidence="3">The sequence shown here is derived from an EMBL/GenBank/DDBJ whole genome shotgun (WGS) entry which is preliminary data.</text>
</comment>
<dbReference type="EMBL" id="BKCJ010005277">
    <property type="protein sequence ID" value="GEU65845.1"/>
    <property type="molecule type" value="Genomic_DNA"/>
</dbReference>
<proteinExistence type="inferred from homology"/>
<organism evidence="3">
    <name type="scientific">Tanacetum cinerariifolium</name>
    <name type="common">Dalmatian daisy</name>
    <name type="synonym">Chrysanthemum cinerariifolium</name>
    <dbReference type="NCBI Taxonomy" id="118510"/>
    <lineage>
        <taxon>Eukaryota</taxon>
        <taxon>Viridiplantae</taxon>
        <taxon>Streptophyta</taxon>
        <taxon>Embryophyta</taxon>
        <taxon>Tracheophyta</taxon>
        <taxon>Spermatophyta</taxon>
        <taxon>Magnoliopsida</taxon>
        <taxon>eudicotyledons</taxon>
        <taxon>Gunneridae</taxon>
        <taxon>Pentapetalae</taxon>
        <taxon>asterids</taxon>
        <taxon>campanulids</taxon>
        <taxon>Asterales</taxon>
        <taxon>Asteraceae</taxon>
        <taxon>Asteroideae</taxon>
        <taxon>Anthemideae</taxon>
        <taxon>Anthemidinae</taxon>
        <taxon>Tanacetum</taxon>
    </lineage>
</organism>
<dbReference type="Gene3D" id="3.50.70.10">
    <property type="match status" value="1"/>
</dbReference>
<dbReference type="SUPFAM" id="SSF54626">
    <property type="entry name" value="Chalcone isomerase"/>
    <property type="match status" value="1"/>
</dbReference>
<dbReference type="InterPro" id="IPR036298">
    <property type="entry name" value="Chalcone_isomerase_sf"/>
</dbReference>
<comment type="similarity">
    <text evidence="1">Belongs to the chalcone isomerase family.</text>
</comment>
<name>A0A6L2M0C7_TANCI</name>
<dbReference type="Pfam" id="PF02431">
    <property type="entry name" value="Chalcone"/>
    <property type="match status" value="1"/>
</dbReference>
<dbReference type="GO" id="GO:0016872">
    <property type="term" value="F:intramolecular lyase activity"/>
    <property type="evidence" value="ECO:0007669"/>
    <property type="project" value="InterPro"/>
</dbReference>
<reference evidence="3" key="1">
    <citation type="journal article" date="2019" name="Sci. Rep.">
        <title>Draft genome of Tanacetum cinerariifolium, the natural source of mosquito coil.</title>
        <authorList>
            <person name="Yamashiro T."/>
            <person name="Shiraishi A."/>
            <person name="Satake H."/>
            <person name="Nakayama K."/>
        </authorList>
    </citation>
    <scope>NUCLEOTIDE SEQUENCE</scope>
</reference>
<gene>
    <name evidence="3" type="ORF">Tci_037823</name>
</gene>
<evidence type="ECO:0000259" key="2">
    <source>
        <dbReference type="Pfam" id="PF02431"/>
    </source>
</evidence>
<sequence length="72" mass="7840">MSQLCAAVLKANGCYIDAYVPAVDKFREILKDTYFPPGDSILFTSEILSKIGCDRCDGIIRMCGTRGGCKLS</sequence>
<evidence type="ECO:0000256" key="1">
    <source>
        <dbReference type="RuleBase" id="RU361158"/>
    </source>
</evidence>
<keyword evidence="3" id="KW-0413">Isomerase</keyword>
<accession>A0A6L2M0C7</accession>
<dbReference type="InterPro" id="IPR016088">
    <property type="entry name" value="Chalcone_isomerase_3-sand"/>
</dbReference>
<dbReference type="InterPro" id="IPR016087">
    <property type="entry name" value="Chalcone_isomerase"/>
</dbReference>